<feature type="transmembrane region" description="Helical" evidence="1">
    <location>
        <begin position="62"/>
        <end position="82"/>
    </location>
</feature>
<evidence type="ECO:0000313" key="2">
    <source>
        <dbReference type="EMBL" id="EGR27748.1"/>
    </source>
</evidence>
<sequence length="123" mass="13990">ILLKIEYLKIKQLTRKYNLRNKKNKSKNSLKPYLLQITLGLNAILEGLAIGLEKDGQNVQYYLELLLLLQMVLQGIYVQVNYVKKAQIISNLKVTTIMVIILAIMNIIGIGIGWILSGSENYI</sequence>
<dbReference type="Proteomes" id="UP000008983">
    <property type="component" value="Unassembled WGS sequence"/>
</dbReference>
<keyword evidence="3" id="KW-1185">Reference proteome</keyword>
<organism evidence="2 3">
    <name type="scientific">Ichthyophthirius multifiliis</name>
    <name type="common">White spot disease agent</name>
    <name type="synonym">Ich</name>
    <dbReference type="NCBI Taxonomy" id="5932"/>
    <lineage>
        <taxon>Eukaryota</taxon>
        <taxon>Sar</taxon>
        <taxon>Alveolata</taxon>
        <taxon>Ciliophora</taxon>
        <taxon>Intramacronucleata</taxon>
        <taxon>Oligohymenophorea</taxon>
        <taxon>Hymenostomatida</taxon>
        <taxon>Ophryoglenina</taxon>
        <taxon>Ichthyophthirius</taxon>
    </lineage>
</organism>
<name>G0R457_ICHMU</name>
<gene>
    <name evidence="2" type="ORF">IMG5_189960</name>
</gene>
<feature type="transmembrane region" description="Helical" evidence="1">
    <location>
        <begin position="33"/>
        <end position="50"/>
    </location>
</feature>
<dbReference type="GeneID" id="14903821"/>
<evidence type="ECO:0000256" key="1">
    <source>
        <dbReference type="SAM" id="Phobius"/>
    </source>
</evidence>
<dbReference type="InParanoid" id="G0R457"/>
<keyword evidence="1" id="KW-0812">Transmembrane</keyword>
<proteinExistence type="predicted"/>
<protein>
    <submittedName>
        <fullName evidence="2">Uncharacterized protein</fullName>
    </submittedName>
</protein>
<keyword evidence="1" id="KW-0472">Membrane</keyword>
<dbReference type="AlphaFoldDB" id="G0R457"/>
<evidence type="ECO:0000313" key="3">
    <source>
        <dbReference type="Proteomes" id="UP000008983"/>
    </source>
</evidence>
<dbReference type="EMBL" id="GL984327">
    <property type="protein sequence ID" value="EGR27748.1"/>
    <property type="molecule type" value="Genomic_DNA"/>
</dbReference>
<keyword evidence="1" id="KW-1133">Transmembrane helix</keyword>
<reference evidence="2 3" key="1">
    <citation type="submission" date="2011-07" db="EMBL/GenBank/DDBJ databases">
        <authorList>
            <person name="Coyne R."/>
            <person name="Brami D."/>
            <person name="Johnson J."/>
            <person name="Hostetler J."/>
            <person name="Hannick L."/>
            <person name="Clark T."/>
            <person name="Cassidy-Hanley D."/>
            <person name="Inman J."/>
        </authorList>
    </citation>
    <scope>NUCLEOTIDE SEQUENCE [LARGE SCALE GENOMIC DNA]</scope>
    <source>
        <strain evidence="2 3">G5</strain>
    </source>
</reference>
<feature type="transmembrane region" description="Helical" evidence="1">
    <location>
        <begin position="94"/>
        <end position="116"/>
    </location>
</feature>
<accession>G0R457</accession>
<feature type="non-terminal residue" evidence="2">
    <location>
        <position position="1"/>
    </location>
</feature>
<dbReference type="RefSeq" id="XP_004025200.1">
    <property type="nucleotide sequence ID" value="XM_004025151.1"/>
</dbReference>